<evidence type="ECO:0000313" key="2">
    <source>
        <dbReference type="EMBL" id="MPC29100.1"/>
    </source>
</evidence>
<comment type="caution">
    <text evidence="2">The sequence shown here is derived from an EMBL/GenBank/DDBJ whole genome shotgun (WGS) entry which is preliminary data.</text>
</comment>
<gene>
    <name evidence="2" type="ORF">E2C01_022318</name>
</gene>
<feature type="compositionally biased region" description="Polar residues" evidence="1">
    <location>
        <begin position="10"/>
        <end position="26"/>
    </location>
</feature>
<dbReference type="Proteomes" id="UP000324222">
    <property type="component" value="Unassembled WGS sequence"/>
</dbReference>
<organism evidence="2 3">
    <name type="scientific">Portunus trituberculatus</name>
    <name type="common">Swimming crab</name>
    <name type="synonym">Neptunus trituberculatus</name>
    <dbReference type="NCBI Taxonomy" id="210409"/>
    <lineage>
        <taxon>Eukaryota</taxon>
        <taxon>Metazoa</taxon>
        <taxon>Ecdysozoa</taxon>
        <taxon>Arthropoda</taxon>
        <taxon>Crustacea</taxon>
        <taxon>Multicrustacea</taxon>
        <taxon>Malacostraca</taxon>
        <taxon>Eumalacostraca</taxon>
        <taxon>Eucarida</taxon>
        <taxon>Decapoda</taxon>
        <taxon>Pleocyemata</taxon>
        <taxon>Brachyura</taxon>
        <taxon>Eubrachyura</taxon>
        <taxon>Portunoidea</taxon>
        <taxon>Portunidae</taxon>
        <taxon>Portuninae</taxon>
        <taxon>Portunus</taxon>
    </lineage>
</organism>
<feature type="compositionally biased region" description="Acidic residues" evidence="1">
    <location>
        <begin position="45"/>
        <end position="58"/>
    </location>
</feature>
<sequence length="76" mass="9314">MRDWGGWQLPNKQWRSSDSYLSQVTHWTPVEETGGRRCRLRNVEPEEEVEEEKEQEEENNNKNKNKKNENKEKKRR</sequence>
<accession>A0A5B7E518</accession>
<evidence type="ECO:0000256" key="1">
    <source>
        <dbReference type="SAM" id="MobiDB-lite"/>
    </source>
</evidence>
<proteinExistence type="predicted"/>
<reference evidence="2 3" key="1">
    <citation type="submission" date="2019-05" db="EMBL/GenBank/DDBJ databases">
        <title>Another draft genome of Portunus trituberculatus and its Hox gene families provides insights of decapod evolution.</title>
        <authorList>
            <person name="Jeong J.-H."/>
            <person name="Song I."/>
            <person name="Kim S."/>
            <person name="Choi T."/>
            <person name="Kim D."/>
            <person name="Ryu S."/>
            <person name="Kim W."/>
        </authorList>
    </citation>
    <scope>NUCLEOTIDE SEQUENCE [LARGE SCALE GENOMIC DNA]</scope>
    <source>
        <tissue evidence="2">Muscle</tissue>
    </source>
</reference>
<feature type="compositionally biased region" description="Basic and acidic residues" evidence="1">
    <location>
        <begin position="66"/>
        <end position="76"/>
    </location>
</feature>
<dbReference type="AlphaFoldDB" id="A0A5B7E518"/>
<feature type="region of interest" description="Disordered" evidence="1">
    <location>
        <begin position="1"/>
        <end position="76"/>
    </location>
</feature>
<dbReference type="EMBL" id="VSRR010002015">
    <property type="protein sequence ID" value="MPC29100.1"/>
    <property type="molecule type" value="Genomic_DNA"/>
</dbReference>
<keyword evidence="3" id="KW-1185">Reference proteome</keyword>
<protein>
    <submittedName>
        <fullName evidence="2">Uncharacterized protein</fullName>
    </submittedName>
</protein>
<evidence type="ECO:0000313" key="3">
    <source>
        <dbReference type="Proteomes" id="UP000324222"/>
    </source>
</evidence>
<name>A0A5B7E518_PORTR</name>